<evidence type="ECO:0000259" key="1">
    <source>
        <dbReference type="Pfam" id="PF00535"/>
    </source>
</evidence>
<dbReference type="Gene3D" id="3.90.550.10">
    <property type="entry name" value="Spore Coat Polysaccharide Biosynthesis Protein SpsA, Chain A"/>
    <property type="match status" value="1"/>
</dbReference>
<evidence type="ECO:0000313" key="4">
    <source>
        <dbReference type="Proteomes" id="UP001145799"/>
    </source>
</evidence>
<dbReference type="Pfam" id="PF00535">
    <property type="entry name" value="Glycos_transf_2"/>
    <property type="match status" value="1"/>
</dbReference>
<keyword evidence="2" id="KW-0808">Transferase</keyword>
<comment type="caution">
    <text evidence="2">The sequence shown here is derived from an EMBL/GenBank/DDBJ whole genome shotgun (WGS) entry which is preliminary data.</text>
</comment>
<dbReference type="EMBL" id="JAPZVQ010000014">
    <property type="protein sequence ID" value="MDA1387189.1"/>
    <property type="molecule type" value="Genomic_DNA"/>
</dbReference>
<reference evidence="3 5" key="2">
    <citation type="submission" date="2023-07" db="EMBL/GenBank/DDBJ databases">
        <title>Sequencing the genomes of 1000 actinobacteria strains.</title>
        <authorList>
            <person name="Klenk H.-P."/>
        </authorList>
    </citation>
    <scope>NUCLEOTIDE SEQUENCE [LARGE SCALE GENOMIC DNA]</scope>
    <source>
        <strain evidence="3 5">DSM 44724</strain>
    </source>
</reference>
<reference evidence="2" key="1">
    <citation type="submission" date="2022-12" db="EMBL/GenBank/DDBJ databases">
        <title>Gycomyces niveus sp.nov., a novel actinomycete isolated from soil in Shouguang.</title>
        <authorList>
            <person name="Yang X."/>
        </authorList>
    </citation>
    <scope>NUCLEOTIDE SEQUENCE</scope>
    <source>
        <strain evidence="2">DSM 44724</strain>
    </source>
</reference>
<feature type="domain" description="Glycosyltransferase 2-like" evidence="1">
    <location>
        <begin position="205"/>
        <end position="322"/>
    </location>
</feature>
<dbReference type="Gene3D" id="3.40.50.2000">
    <property type="entry name" value="Glycogen Phosphorylase B"/>
    <property type="match status" value="1"/>
</dbReference>
<keyword evidence="2" id="KW-0328">Glycosyltransferase</keyword>
<dbReference type="InterPro" id="IPR029044">
    <property type="entry name" value="Nucleotide-diphossugar_trans"/>
</dbReference>
<dbReference type="PANTHER" id="PTHR43685">
    <property type="entry name" value="GLYCOSYLTRANSFERASE"/>
    <property type="match status" value="1"/>
</dbReference>
<dbReference type="AlphaFoldDB" id="A0A9X3PKR2"/>
<dbReference type="Proteomes" id="UP001183604">
    <property type="component" value="Unassembled WGS sequence"/>
</dbReference>
<dbReference type="SUPFAM" id="SSF53448">
    <property type="entry name" value="Nucleotide-diphospho-sugar transferases"/>
    <property type="match status" value="1"/>
</dbReference>
<dbReference type="Proteomes" id="UP001145799">
    <property type="component" value="Unassembled WGS sequence"/>
</dbReference>
<dbReference type="InterPro" id="IPR001173">
    <property type="entry name" value="Glyco_trans_2-like"/>
</dbReference>
<dbReference type="EC" id="2.4.-.-" evidence="2"/>
<dbReference type="Pfam" id="PF13692">
    <property type="entry name" value="Glyco_trans_1_4"/>
    <property type="match status" value="1"/>
</dbReference>
<dbReference type="CDD" id="cd00761">
    <property type="entry name" value="Glyco_tranf_GTA_type"/>
    <property type="match status" value="1"/>
</dbReference>
<dbReference type="PANTHER" id="PTHR43685:SF2">
    <property type="entry name" value="GLYCOSYLTRANSFERASE 2-LIKE DOMAIN-CONTAINING PROTEIN"/>
    <property type="match status" value="1"/>
</dbReference>
<proteinExistence type="predicted"/>
<evidence type="ECO:0000313" key="3">
    <source>
        <dbReference type="EMBL" id="MDR7338547.1"/>
    </source>
</evidence>
<dbReference type="GO" id="GO:0016757">
    <property type="term" value="F:glycosyltransferase activity"/>
    <property type="evidence" value="ECO:0007669"/>
    <property type="project" value="UniProtKB-KW"/>
</dbReference>
<dbReference type="InterPro" id="IPR050834">
    <property type="entry name" value="Glycosyltransf_2"/>
</dbReference>
<protein>
    <submittedName>
        <fullName evidence="2">Glycosyltransferase</fullName>
        <ecNumber evidence="2">2.4.-.-</ecNumber>
    </submittedName>
</protein>
<dbReference type="RefSeq" id="WP_270123685.1">
    <property type="nucleotide sequence ID" value="NZ_BAAAOM010000004.1"/>
</dbReference>
<sequence length="1063" mass="116922">MTTNSRSRSSAQPPEHLFGTALADAALPAIAGSAIRGGSLLGRSILASRAADGASDPAAALAGTRPDALRELARALAQRPLADDDTALALALYDRARELDPSGGPDLHRALHFRLAVWKAASQDTGFLEQDDRVARLLESAPEDHAAAYAAEAARGDEQAWFTAFRRFADWDDVVLADDDAALPLLDRLRAAPGVPGTVDGPLISVVMTSHRPGPELITAVRSLMDQSWRNWELLLVDDASGPDHDPILRQAAALDGRVTLLAQSANGGTYRARNRALAKAEGEFTAGLDSDDWAHPRWLETLAAPLLADAGAVMAASIGIRATGDLRLFTGPAQSLAKLFSTPILFRTRPVREKLGYFDVTRKGADTEFRLRLQKTFGARRWVRLEAKHTVVRQSPTSLSGGEVGEGWMHPLRAAYEAGFHHWHRQIQSKRAKPYLADAALDRPFPAPGPLLGAKRTTVADRVYIGDWRYDGPQQRAMLALLEDDAAAGVKVAIAHYESWTAIADRYVPVGNAAVRRAAAAGAEWVDLREIRAEGALAADEAIAAAVAFDFPDAGIGPIDVMPPAAEEPKAPVGRTSPARAAAGRARSLAGRLKRLPRKLLRGKKAALRRGLGKAAGKLRVLRARVRPTEQDLLGVPTAEQRRSLALWTDRLNVGWSAEARAHLGGLARSEAELPALRIAAMEALVDWHEADDRAERRHLELDVVIVSNFHLPGGSSSSNAEEIQAFRRAGLKVGLLHYPIYDWPLVRPVNDKIQRLLEDDGVEWITAHDRVDCDLAIVRFPRIMMRPMDDLPDLRPRRTVLVVNQTPWHYYGPKLGRRLTWDVRSVHRNLTDWLGEHTWYPQGPVVREALLHDHAEEIEGIDLSPDYWYAVLDAAQWRREGRRPGAGPIRIGRHTRDHAHKWPETPEQILACYPGSEDFEVHVLGGANAAKALLRRLPENWTVLPFGSVQPRDFLHRMDVLVFFIADSSEEAFGRTPLEAMAVGLPCVLPRSFEPLFGDGAVYCEPEEVEARVRELMDDPELYAAQSARAVDRVERRYSYDALLDRVATLGVRVPTAADLR</sequence>
<evidence type="ECO:0000313" key="2">
    <source>
        <dbReference type="EMBL" id="MDA1387189.1"/>
    </source>
</evidence>
<dbReference type="EMBL" id="JAVDYD010000001">
    <property type="protein sequence ID" value="MDR7338547.1"/>
    <property type="molecule type" value="Genomic_DNA"/>
</dbReference>
<evidence type="ECO:0000313" key="5">
    <source>
        <dbReference type="Proteomes" id="UP001183604"/>
    </source>
</evidence>
<keyword evidence="5" id="KW-1185">Reference proteome</keyword>
<accession>A0A9X3PKR2</accession>
<dbReference type="SUPFAM" id="SSF53756">
    <property type="entry name" value="UDP-Glycosyltransferase/glycogen phosphorylase"/>
    <property type="match status" value="1"/>
</dbReference>
<name>A0A9X3PKR2_9ACTN</name>
<organism evidence="2 4">
    <name type="scientific">Glycomyces lechevalierae</name>
    <dbReference type="NCBI Taxonomy" id="256034"/>
    <lineage>
        <taxon>Bacteria</taxon>
        <taxon>Bacillati</taxon>
        <taxon>Actinomycetota</taxon>
        <taxon>Actinomycetes</taxon>
        <taxon>Glycomycetales</taxon>
        <taxon>Glycomycetaceae</taxon>
        <taxon>Glycomyces</taxon>
    </lineage>
</organism>
<gene>
    <name evidence="3" type="ORF">J2S69_002266</name>
    <name evidence="2" type="ORF">O2L01_19495</name>
</gene>